<accession>A0A1V1FMF6</accession>
<sequence>MEADLCAAVNTGRALLNAAFKQQDKKIAKYFAKPCEGGAEKMLMLAADIYGQIEQLEALLSVAHAPDSQKLEFARDCSDLDMDPAVLARVCAGDAAHFATKYGASQALARYPVAYDAFLRHSERFADAARNLSGENVNQLVKSKCAAIRHLCALEYLVGLHVNKIN</sequence>
<keyword evidence="1" id="KW-0418">Kinase</keyword>
<dbReference type="GO" id="GO:0016301">
    <property type="term" value="F:kinase activity"/>
    <property type="evidence" value="ECO:0007669"/>
    <property type="project" value="UniProtKB-KW"/>
</dbReference>
<proteinExistence type="predicted"/>
<protein>
    <submittedName>
        <fullName evidence="1">Protein kinase interacting protein</fullName>
    </submittedName>
</protein>
<gene>
    <name evidence="1" type="primary">pkip</name>
</gene>
<dbReference type="InterPro" id="IPR009672">
    <property type="entry name" value="Pkip-1"/>
</dbReference>
<dbReference type="Pfam" id="PF06878">
    <property type="entry name" value="Pkip-1"/>
    <property type="match status" value="1"/>
</dbReference>
<name>A0A1V1FMF6_NPVAP</name>
<dbReference type="EMBL" id="LC194889">
    <property type="protein sequence ID" value="BAX08883.1"/>
    <property type="molecule type" value="Genomic_DNA"/>
</dbReference>
<reference evidence="1" key="1">
    <citation type="submission" date="2016-11" db="EMBL/GenBank/DDBJ databases">
        <title>Comparative analyses of deletion mutations and their pathological effects of nucleopolyhedroviruses isolated from saturniid wild silkworms.</title>
        <authorList>
            <person name="Sasaki K."/>
            <person name="Huang Y."/>
            <person name="Shi M."/>
            <person name="Wang X."/>
            <person name="Kajiura Z."/>
            <person name="Kobayashi J."/>
        </authorList>
    </citation>
    <scope>NUCLEOTIDE SEQUENCE</scope>
    <source>
        <strain evidence="1">Liaoning</strain>
    </source>
</reference>
<organism evidence="1">
    <name type="scientific">Antheraea pernyi nuclear polyhedrosis virus</name>
    <name type="common">ApNPV</name>
    <dbReference type="NCBI Taxonomy" id="161494"/>
    <lineage>
        <taxon>Viruses</taxon>
        <taxon>Viruses incertae sedis</taxon>
        <taxon>Naldaviricetes</taxon>
        <taxon>Lefavirales</taxon>
        <taxon>Baculoviridae</taxon>
        <taxon>Alphabaculovirus</taxon>
        <taxon>Alphabaculovirus anpernyi</taxon>
    </lineage>
</organism>
<organismHost>
    <name type="scientific">Antheraea pernyi</name>
    <name type="common">Chinese oak silk moth</name>
    <name type="synonym">Bombyx pernyi</name>
    <dbReference type="NCBI Taxonomy" id="7119"/>
</organismHost>
<evidence type="ECO:0000313" key="1">
    <source>
        <dbReference type="EMBL" id="BAX08883.1"/>
    </source>
</evidence>
<keyword evidence="1" id="KW-0808">Transferase</keyword>